<gene>
    <name evidence="1" type="ORF">V5799_007322</name>
</gene>
<name>A0AAQ4DTV7_AMBAM</name>
<dbReference type="PANTHER" id="PTHR47679">
    <property type="entry name" value="PROTEIN TORNADO 1"/>
    <property type="match status" value="1"/>
</dbReference>
<dbReference type="AlphaFoldDB" id="A0AAQ4DTV7"/>
<keyword evidence="2" id="KW-1185">Reference proteome</keyword>
<dbReference type="InterPro" id="IPR032675">
    <property type="entry name" value="LRR_dom_sf"/>
</dbReference>
<dbReference type="SUPFAM" id="SSF52047">
    <property type="entry name" value="RNI-like"/>
    <property type="match status" value="1"/>
</dbReference>
<evidence type="ECO:0000313" key="1">
    <source>
        <dbReference type="EMBL" id="KAK8765897.1"/>
    </source>
</evidence>
<evidence type="ECO:0000313" key="2">
    <source>
        <dbReference type="Proteomes" id="UP001321473"/>
    </source>
</evidence>
<dbReference type="Proteomes" id="UP001321473">
    <property type="component" value="Unassembled WGS sequence"/>
</dbReference>
<evidence type="ECO:0008006" key="3">
    <source>
        <dbReference type="Google" id="ProtNLM"/>
    </source>
</evidence>
<proteinExistence type="predicted"/>
<sequence>MDGADNHYPWRWRLEHLLRGLRSERSCSADKLKECWLVEDIASWNKALRATRLVLTQFEPGKLCLRSYDDRGDQWARNRGSGNENDGAFLLAWLPRKHPCIREVRVLDRAHIDRLSFISSVVVGPANKLQSLVLHASHRPLPERFLEAFGPPKCLRELHLTNVHISDALAPKVADVLKINGQTLHSVKLVGNLLSRESASSLFLALFACKRLEELTLQDYRNSFACDAMTVAFKSTRFLQKLSLGGLCETRTVSKLCLALPSNSTLRSLVLPQLSSRCPFLQEKNSTLEQLRLECPGRVQFYLFVDAPSAVPETLEQALGFATKVKISHSGLDGKVLCSVYASLASIPSLRSLHVDYGGVVNGNDGTTEGDISSALCAALKACACLQSFHLEMRRAYDEREETAPLMAQIFDALMCNPRLRKLKLDTSRLTLKTAQWFSVLVPKIKRSLVELRIGSTGNIPNAVLGVLKDIIIKNVFLSRVTVRCSVWEDVVWACAAIDDAKEQNQGLLNKAAKFVMSLDGRPTPCAKHSCASAFDELCGTASLKEHLVSLYGKSERQVSMDVNKARCYVDDNYMIYAGVVRARVLCEAGDGSTQLDQLNVDCWRSIVQYLKLSDVVS</sequence>
<organism evidence="1 2">
    <name type="scientific">Amblyomma americanum</name>
    <name type="common">Lone star tick</name>
    <dbReference type="NCBI Taxonomy" id="6943"/>
    <lineage>
        <taxon>Eukaryota</taxon>
        <taxon>Metazoa</taxon>
        <taxon>Ecdysozoa</taxon>
        <taxon>Arthropoda</taxon>
        <taxon>Chelicerata</taxon>
        <taxon>Arachnida</taxon>
        <taxon>Acari</taxon>
        <taxon>Parasitiformes</taxon>
        <taxon>Ixodida</taxon>
        <taxon>Ixodoidea</taxon>
        <taxon>Ixodidae</taxon>
        <taxon>Amblyomminae</taxon>
        <taxon>Amblyomma</taxon>
    </lineage>
</organism>
<comment type="caution">
    <text evidence="1">The sequence shown here is derived from an EMBL/GenBank/DDBJ whole genome shotgun (WGS) entry which is preliminary data.</text>
</comment>
<dbReference type="EMBL" id="JARKHS020026892">
    <property type="protein sequence ID" value="KAK8765897.1"/>
    <property type="molecule type" value="Genomic_DNA"/>
</dbReference>
<dbReference type="Gene3D" id="3.80.10.10">
    <property type="entry name" value="Ribonuclease Inhibitor"/>
    <property type="match status" value="2"/>
</dbReference>
<protein>
    <recommendedName>
        <fullName evidence="3">Ran gtpase-activating protein</fullName>
    </recommendedName>
</protein>
<reference evidence="1 2" key="1">
    <citation type="journal article" date="2023" name="Arcadia Sci">
        <title>De novo assembly of a long-read Amblyomma americanum tick genome.</title>
        <authorList>
            <person name="Chou S."/>
            <person name="Poskanzer K.E."/>
            <person name="Rollins M."/>
            <person name="Thuy-Boun P.S."/>
        </authorList>
    </citation>
    <scope>NUCLEOTIDE SEQUENCE [LARGE SCALE GENOMIC DNA]</scope>
    <source>
        <strain evidence="1">F_SG_1</strain>
        <tissue evidence="1">Salivary glands</tissue>
    </source>
</reference>
<dbReference type="PANTHER" id="PTHR47679:SF2">
    <property type="entry name" value="C-TERMINAL OF ROC (COR) DOMAIN-CONTAINING PROTEIN"/>
    <property type="match status" value="1"/>
</dbReference>
<accession>A0AAQ4DTV7</accession>